<dbReference type="Pfam" id="PF01381">
    <property type="entry name" value="HTH_3"/>
    <property type="match status" value="1"/>
</dbReference>
<keyword evidence="1" id="KW-0238">DNA-binding</keyword>
<dbReference type="Pfam" id="PF07883">
    <property type="entry name" value="Cupin_2"/>
    <property type="match status" value="1"/>
</dbReference>
<dbReference type="PANTHER" id="PTHR46797:SF1">
    <property type="entry name" value="METHYLPHOSPHONATE SYNTHASE"/>
    <property type="match status" value="1"/>
</dbReference>
<dbReference type="GO" id="GO:0003677">
    <property type="term" value="F:DNA binding"/>
    <property type="evidence" value="ECO:0007669"/>
    <property type="project" value="UniProtKB-KW"/>
</dbReference>
<feature type="domain" description="HTH cro/C1-type" evidence="2">
    <location>
        <begin position="7"/>
        <end position="68"/>
    </location>
</feature>
<comment type="caution">
    <text evidence="3">The sequence shown here is derived from an EMBL/GenBank/DDBJ whole genome shotgun (WGS) entry which is preliminary data.</text>
</comment>
<dbReference type="InterPro" id="IPR001387">
    <property type="entry name" value="Cro/C1-type_HTH"/>
</dbReference>
<dbReference type="Gene3D" id="2.60.120.10">
    <property type="entry name" value="Jelly Rolls"/>
    <property type="match status" value="1"/>
</dbReference>
<dbReference type="SMART" id="SM00530">
    <property type="entry name" value="HTH_XRE"/>
    <property type="match status" value="1"/>
</dbReference>
<dbReference type="Gene3D" id="1.10.260.40">
    <property type="entry name" value="lambda repressor-like DNA-binding domains"/>
    <property type="match status" value="1"/>
</dbReference>
<accession>A0A2H0LWG0</accession>
<dbReference type="InterPro" id="IPR013096">
    <property type="entry name" value="Cupin_2"/>
</dbReference>
<protein>
    <recommendedName>
        <fullName evidence="2">HTH cro/C1-type domain-containing protein</fullName>
    </recommendedName>
</protein>
<dbReference type="InterPro" id="IPR014710">
    <property type="entry name" value="RmlC-like_jellyroll"/>
</dbReference>
<dbReference type="CDD" id="cd02209">
    <property type="entry name" value="cupin_XRE_C"/>
    <property type="match status" value="1"/>
</dbReference>
<dbReference type="InterPro" id="IPR011051">
    <property type="entry name" value="RmlC_Cupin_sf"/>
</dbReference>
<name>A0A2H0LWG0_9BACT</name>
<reference evidence="3 4" key="1">
    <citation type="submission" date="2017-09" db="EMBL/GenBank/DDBJ databases">
        <title>Depth-based differentiation of microbial function through sediment-hosted aquifers and enrichment of novel symbionts in the deep terrestrial subsurface.</title>
        <authorList>
            <person name="Probst A.J."/>
            <person name="Ladd B."/>
            <person name="Jarett J.K."/>
            <person name="Geller-Mcgrath D.E."/>
            <person name="Sieber C.M."/>
            <person name="Emerson J.B."/>
            <person name="Anantharaman K."/>
            <person name="Thomas B.C."/>
            <person name="Malmstrom R."/>
            <person name="Stieglmeier M."/>
            <person name="Klingl A."/>
            <person name="Woyke T."/>
            <person name="Ryan C.M."/>
            <person name="Banfield J.F."/>
        </authorList>
    </citation>
    <scope>NUCLEOTIDE SEQUENCE [LARGE SCALE GENOMIC DNA]</scope>
    <source>
        <strain evidence="3">CG11_big_fil_rev_8_21_14_0_20_42_13</strain>
    </source>
</reference>
<sequence>MTLGEKIRQIRKEKGLSLTELEQRLIGIFGKKAIRYNTLYRIEKGLRDPRIASLSQICIGLGVSLKEVKEGTEEEKFSLVEVIRKRDKIAQYVHSEKAQAQILTSDKQPFLGLRLMLTPGGKTKLEQDPPELGSFKKWVYVLKGKVTCVVGEEKHEIAKDETLAFESTLPHHFENNTSQKTACIIIQNPKHI</sequence>
<dbReference type="SUPFAM" id="SSF51182">
    <property type="entry name" value="RmlC-like cupins"/>
    <property type="match status" value="1"/>
</dbReference>
<dbReference type="InterPro" id="IPR050807">
    <property type="entry name" value="TransReg_Diox_bact_type"/>
</dbReference>
<evidence type="ECO:0000313" key="3">
    <source>
        <dbReference type="EMBL" id="PIQ88706.1"/>
    </source>
</evidence>
<dbReference type="PROSITE" id="PS50943">
    <property type="entry name" value="HTH_CROC1"/>
    <property type="match status" value="1"/>
</dbReference>
<gene>
    <name evidence="3" type="ORF">COV72_07195</name>
</gene>
<dbReference type="EMBL" id="PCWA01000092">
    <property type="protein sequence ID" value="PIQ88706.1"/>
    <property type="molecule type" value="Genomic_DNA"/>
</dbReference>
<dbReference type="AlphaFoldDB" id="A0A2H0LWG0"/>
<evidence type="ECO:0000313" key="4">
    <source>
        <dbReference type="Proteomes" id="UP000229641"/>
    </source>
</evidence>
<dbReference type="CDD" id="cd00093">
    <property type="entry name" value="HTH_XRE"/>
    <property type="match status" value="1"/>
</dbReference>
<evidence type="ECO:0000256" key="1">
    <source>
        <dbReference type="ARBA" id="ARBA00023125"/>
    </source>
</evidence>
<proteinExistence type="predicted"/>
<dbReference type="PANTHER" id="PTHR46797">
    <property type="entry name" value="HTH-TYPE TRANSCRIPTIONAL REGULATOR"/>
    <property type="match status" value="1"/>
</dbReference>
<dbReference type="SUPFAM" id="SSF47413">
    <property type="entry name" value="lambda repressor-like DNA-binding domains"/>
    <property type="match status" value="1"/>
</dbReference>
<organism evidence="3 4">
    <name type="scientific">Candidatus Ghiorseimicrobium undicola</name>
    <dbReference type="NCBI Taxonomy" id="1974746"/>
    <lineage>
        <taxon>Bacteria</taxon>
        <taxon>Pseudomonadati</taxon>
        <taxon>Candidatus Omnitrophota</taxon>
        <taxon>Candidatus Ghiorseimicrobium</taxon>
    </lineage>
</organism>
<dbReference type="InterPro" id="IPR010982">
    <property type="entry name" value="Lambda_DNA-bd_dom_sf"/>
</dbReference>
<dbReference type="GO" id="GO:0003700">
    <property type="term" value="F:DNA-binding transcription factor activity"/>
    <property type="evidence" value="ECO:0007669"/>
    <property type="project" value="TreeGrafter"/>
</dbReference>
<dbReference type="GO" id="GO:0005829">
    <property type="term" value="C:cytosol"/>
    <property type="evidence" value="ECO:0007669"/>
    <property type="project" value="TreeGrafter"/>
</dbReference>
<evidence type="ECO:0000259" key="2">
    <source>
        <dbReference type="PROSITE" id="PS50943"/>
    </source>
</evidence>
<dbReference type="Proteomes" id="UP000229641">
    <property type="component" value="Unassembled WGS sequence"/>
</dbReference>